<proteinExistence type="predicted"/>
<sequence length="43" mass="5124">MVLAVMDPQLCHPARNVTYITQVYWLIRLQYWTIRVASATKWS</sequence>
<accession>A7E7M3</accession>
<dbReference type="AlphaFoldDB" id="A7E7M3"/>
<dbReference type="HOGENOM" id="CLU_3242414_0_0_1"/>
<dbReference type="KEGG" id="ssl:SS1G_01301"/>
<evidence type="ECO:0000313" key="1">
    <source>
        <dbReference type="EMBL" id="EDN96375.1"/>
    </source>
</evidence>
<dbReference type="InParanoid" id="A7E7M3"/>
<organism evidence="1 2">
    <name type="scientific">Sclerotinia sclerotiorum (strain ATCC 18683 / 1980 / Ss-1)</name>
    <name type="common">White mold</name>
    <name type="synonym">Whetzelinia sclerotiorum</name>
    <dbReference type="NCBI Taxonomy" id="665079"/>
    <lineage>
        <taxon>Eukaryota</taxon>
        <taxon>Fungi</taxon>
        <taxon>Dikarya</taxon>
        <taxon>Ascomycota</taxon>
        <taxon>Pezizomycotina</taxon>
        <taxon>Leotiomycetes</taxon>
        <taxon>Helotiales</taxon>
        <taxon>Sclerotiniaceae</taxon>
        <taxon>Sclerotinia</taxon>
    </lineage>
</organism>
<dbReference type="GeneID" id="5493679"/>
<evidence type="ECO:0000313" key="2">
    <source>
        <dbReference type="Proteomes" id="UP000001312"/>
    </source>
</evidence>
<protein>
    <submittedName>
        <fullName evidence="1">Uncharacterized protein</fullName>
    </submittedName>
</protein>
<dbReference type="Proteomes" id="UP000001312">
    <property type="component" value="Unassembled WGS sequence"/>
</dbReference>
<keyword evidence="2" id="KW-1185">Reference proteome</keyword>
<dbReference type="EMBL" id="CH476622">
    <property type="protein sequence ID" value="EDN96375.1"/>
    <property type="molecule type" value="Genomic_DNA"/>
</dbReference>
<reference evidence="2" key="1">
    <citation type="journal article" date="2011" name="PLoS Genet.">
        <title>Genomic analysis of the necrotrophic fungal pathogens Sclerotinia sclerotiorum and Botrytis cinerea.</title>
        <authorList>
            <person name="Amselem J."/>
            <person name="Cuomo C.A."/>
            <person name="van Kan J.A."/>
            <person name="Viaud M."/>
            <person name="Benito E.P."/>
            <person name="Couloux A."/>
            <person name="Coutinho P.M."/>
            <person name="de Vries R.P."/>
            <person name="Dyer P.S."/>
            <person name="Fillinger S."/>
            <person name="Fournier E."/>
            <person name="Gout L."/>
            <person name="Hahn M."/>
            <person name="Kohn L."/>
            <person name="Lapalu N."/>
            <person name="Plummer K.M."/>
            <person name="Pradier J.M."/>
            <person name="Quevillon E."/>
            <person name="Sharon A."/>
            <person name="Simon A."/>
            <person name="ten Have A."/>
            <person name="Tudzynski B."/>
            <person name="Tudzynski P."/>
            <person name="Wincker P."/>
            <person name="Andrew M."/>
            <person name="Anthouard V."/>
            <person name="Beever R.E."/>
            <person name="Beffa R."/>
            <person name="Benoit I."/>
            <person name="Bouzid O."/>
            <person name="Brault B."/>
            <person name="Chen Z."/>
            <person name="Choquer M."/>
            <person name="Collemare J."/>
            <person name="Cotton P."/>
            <person name="Danchin E.G."/>
            <person name="Da Silva C."/>
            <person name="Gautier A."/>
            <person name="Giraud C."/>
            <person name="Giraud T."/>
            <person name="Gonzalez C."/>
            <person name="Grossetete S."/>
            <person name="Guldener U."/>
            <person name="Henrissat B."/>
            <person name="Howlett B.J."/>
            <person name="Kodira C."/>
            <person name="Kretschmer M."/>
            <person name="Lappartient A."/>
            <person name="Leroch M."/>
            <person name="Levis C."/>
            <person name="Mauceli E."/>
            <person name="Neuveglise C."/>
            <person name="Oeser B."/>
            <person name="Pearson M."/>
            <person name="Poulain J."/>
            <person name="Poussereau N."/>
            <person name="Quesneville H."/>
            <person name="Rascle C."/>
            <person name="Schumacher J."/>
            <person name="Segurens B."/>
            <person name="Sexton A."/>
            <person name="Silva E."/>
            <person name="Sirven C."/>
            <person name="Soanes D.M."/>
            <person name="Talbot N.J."/>
            <person name="Templeton M."/>
            <person name="Yandava C."/>
            <person name="Yarden O."/>
            <person name="Zeng Q."/>
            <person name="Rollins J.A."/>
            <person name="Lebrun M.H."/>
            <person name="Dickman M."/>
        </authorList>
    </citation>
    <scope>NUCLEOTIDE SEQUENCE [LARGE SCALE GENOMIC DNA]</scope>
    <source>
        <strain evidence="2">ATCC 18683 / 1980 / Ss-1</strain>
    </source>
</reference>
<dbReference type="RefSeq" id="XP_001597107.1">
    <property type="nucleotide sequence ID" value="XM_001597057.1"/>
</dbReference>
<name>A7E7M3_SCLS1</name>
<gene>
    <name evidence="1" type="ORF">SS1G_01301</name>
</gene>